<dbReference type="Proteomes" id="UP000019487">
    <property type="component" value="Unassembled WGS sequence"/>
</dbReference>
<feature type="compositionally biased region" description="Basic and acidic residues" evidence="1">
    <location>
        <begin position="372"/>
        <end position="404"/>
    </location>
</feature>
<dbReference type="EMBL" id="AYSA01000141">
    <property type="protein sequence ID" value="ESZ96346.1"/>
    <property type="molecule type" value="Genomic_DNA"/>
</dbReference>
<evidence type="ECO:0000313" key="2">
    <source>
        <dbReference type="EMBL" id="ESZ96346.1"/>
    </source>
</evidence>
<feature type="compositionally biased region" description="Polar residues" evidence="1">
    <location>
        <begin position="1"/>
        <end position="15"/>
    </location>
</feature>
<feature type="region of interest" description="Disordered" evidence="1">
    <location>
        <begin position="243"/>
        <end position="413"/>
    </location>
</feature>
<protein>
    <submittedName>
        <fullName evidence="2">Uncharacterized protein</fullName>
    </submittedName>
</protein>
<name>W9CKI6_SCLBF</name>
<keyword evidence="3" id="KW-1185">Reference proteome</keyword>
<reference evidence="2 3" key="1">
    <citation type="journal article" date="2014" name="Genome Announc.">
        <title>Draft genome sequence of Sclerotinia borealis, a psychrophilic plant pathogenic fungus.</title>
        <authorList>
            <person name="Mardanov A.V."/>
            <person name="Beletsky A.V."/>
            <person name="Kadnikov V.V."/>
            <person name="Ignatov A.N."/>
            <person name="Ravin N.V."/>
        </authorList>
    </citation>
    <scope>NUCLEOTIDE SEQUENCE [LARGE SCALE GENOMIC DNA]</scope>
    <source>
        <strain evidence="3">F-4157</strain>
    </source>
</reference>
<feature type="compositionally biased region" description="Low complexity" evidence="1">
    <location>
        <begin position="255"/>
        <end position="272"/>
    </location>
</feature>
<feature type="compositionally biased region" description="Polar residues" evidence="1">
    <location>
        <begin position="311"/>
        <end position="328"/>
    </location>
</feature>
<feature type="compositionally biased region" description="Polar residues" evidence="1">
    <location>
        <begin position="284"/>
        <end position="299"/>
    </location>
</feature>
<evidence type="ECO:0000313" key="3">
    <source>
        <dbReference type="Proteomes" id="UP000019487"/>
    </source>
</evidence>
<dbReference type="AlphaFoldDB" id="W9CKI6"/>
<gene>
    <name evidence="2" type="ORF">SBOR_3278</name>
</gene>
<feature type="region of interest" description="Disordered" evidence="1">
    <location>
        <begin position="1"/>
        <end position="22"/>
    </location>
</feature>
<evidence type="ECO:0000256" key="1">
    <source>
        <dbReference type="SAM" id="MobiDB-lite"/>
    </source>
</evidence>
<proteinExistence type="predicted"/>
<comment type="caution">
    <text evidence="2">The sequence shown here is derived from an EMBL/GenBank/DDBJ whole genome shotgun (WGS) entry which is preliminary data.</text>
</comment>
<accession>W9CKI6</accession>
<dbReference type="OrthoDB" id="10590890at2759"/>
<feature type="compositionally biased region" description="Polar residues" evidence="1">
    <location>
        <begin position="355"/>
        <end position="371"/>
    </location>
</feature>
<sequence length="543" mass="60892">METTPITSQKWNGGNHSEFAPYNVAKDGEDLAEPSRISENVDAERPEAGTEVDQWTTRGTTINQASGLTKILDINDQPSLQSDSEELYDKLEDHDTPPPFRQIAKEVVDHSEDTLEEFDEVHGESVNTLGTSPIMWEYPDIYYEVRSRTASVPKLVSFSTWNDDEIQDQRNPRPWRAGSLTKESYFTTLTDKGKDVVRRQSTSSTREASIVTYAIEATTPLNEQIPDIAPTYMPFSLASLDVEASNEEDEDLNICSDSPSDCPSSDTTGPSSLVENKKFEESNETNSDSPFDSPTNRSSVVEDPESKDSSKTTVTVANTNEASCIENPSKSELKRARRRARGKARDVIDDAQACLESTNSNANPDNDIQQDNEAKPNQDAKLQDGAKLDNERSLDNETKLEDKKRPRPRHTPVKTWMELGGITFKFATDGAEDKFLGVEFGKKYDEADYKRDFEEVSNVELDADIKADIKAAHKEFLRRKIEIGDQIRKMGETVANMKGLNIATRGFIEGLIPLIEDWEKRVHRDLDNAESSVQELLTARSLF</sequence>
<dbReference type="HOGENOM" id="CLU_501686_0_0_1"/>
<organism evidence="2 3">
    <name type="scientific">Sclerotinia borealis (strain F-4128)</name>
    <dbReference type="NCBI Taxonomy" id="1432307"/>
    <lineage>
        <taxon>Eukaryota</taxon>
        <taxon>Fungi</taxon>
        <taxon>Dikarya</taxon>
        <taxon>Ascomycota</taxon>
        <taxon>Pezizomycotina</taxon>
        <taxon>Leotiomycetes</taxon>
        <taxon>Helotiales</taxon>
        <taxon>Sclerotiniaceae</taxon>
        <taxon>Sclerotinia</taxon>
    </lineage>
</organism>